<evidence type="ECO:0000256" key="2">
    <source>
        <dbReference type="ARBA" id="ARBA00022729"/>
    </source>
</evidence>
<evidence type="ECO:0000313" key="7">
    <source>
        <dbReference type="EMBL" id="KNY28023.1"/>
    </source>
</evidence>
<organism evidence="7 8">
    <name type="scientific">Pseudobacteroides cellulosolvens ATCC 35603 = DSM 2933</name>
    <dbReference type="NCBI Taxonomy" id="398512"/>
    <lineage>
        <taxon>Bacteria</taxon>
        <taxon>Bacillati</taxon>
        <taxon>Bacillota</taxon>
        <taxon>Clostridia</taxon>
        <taxon>Eubacteriales</taxon>
        <taxon>Oscillospiraceae</taxon>
        <taxon>Pseudobacteroides</taxon>
    </lineage>
</organism>
<protein>
    <submittedName>
        <fullName evidence="7">Extracellular solute-binding protein family 1</fullName>
    </submittedName>
</protein>
<evidence type="ECO:0000256" key="4">
    <source>
        <dbReference type="ARBA" id="ARBA00023139"/>
    </source>
</evidence>
<dbReference type="RefSeq" id="WP_036939088.1">
    <property type="nucleotide sequence ID" value="NZ_JQKC01000008.1"/>
</dbReference>
<dbReference type="PATRIC" id="fig|398512.5.peg.3452"/>
<evidence type="ECO:0000256" key="3">
    <source>
        <dbReference type="ARBA" id="ARBA00023136"/>
    </source>
</evidence>
<evidence type="ECO:0000256" key="1">
    <source>
        <dbReference type="ARBA" id="ARBA00022475"/>
    </source>
</evidence>
<dbReference type="InterPro" id="IPR050490">
    <property type="entry name" value="Bact_solute-bd_prot1"/>
</dbReference>
<proteinExistence type="predicted"/>
<accession>A0A0L6JQF5</accession>
<dbReference type="PANTHER" id="PTHR43649">
    <property type="entry name" value="ARABINOSE-BINDING PROTEIN-RELATED"/>
    <property type="match status" value="1"/>
</dbReference>
<dbReference type="CDD" id="cd13580">
    <property type="entry name" value="PBP2_AlgQ_like_1"/>
    <property type="match status" value="1"/>
</dbReference>
<evidence type="ECO:0000256" key="6">
    <source>
        <dbReference type="SAM" id="SignalP"/>
    </source>
</evidence>
<dbReference type="eggNOG" id="COG1653">
    <property type="taxonomic scope" value="Bacteria"/>
</dbReference>
<dbReference type="EMBL" id="LGTC01000001">
    <property type="protein sequence ID" value="KNY28023.1"/>
    <property type="molecule type" value="Genomic_DNA"/>
</dbReference>
<name>A0A0L6JQF5_9FIRM</name>
<dbReference type="PANTHER" id="PTHR43649:SF33">
    <property type="entry name" value="POLYGALACTURONAN_RHAMNOGALACTURONAN-BINDING PROTEIN YTCQ"/>
    <property type="match status" value="1"/>
</dbReference>
<comment type="caution">
    <text evidence="7">The sequence shown here is derived from an EMBL/GenBank/DDBJ whole genome shotgun (WGS) entry which is preliminary data.</text>
</comment>
<evidence type="ECO:0000313" key="8">
    <source>
        <dbReference type="Proteomes" id="UP000036923"/>
    </source>
</evidence>
<dbReference type="OrthoDB" id="2650856at2"/>
<reference evidence="8" key="1">
    <citation type="submission" date="2015-07" db="EMBL/GenBank/DDBJ databases">
        <title>Near-Complete Genome Sequence of the Cellulolytic Bacterium Bacteroides (Pseudobacteroides) cellulosolvens ATCC 35603.</title>
        <authorList>
            <person name="Dassa B."/>
            <person name="Utturkar S.M."/>
            <person name="Klingeman D.M."/>
            <person name="Hurt R.A."/>
            <person name="Keller M."/>
            <person name="Xu J."/>
            <person name="Reddy Y.H.K."/>
            <person name="Borovok I."/>
            <person name="Grinberg I.R."/>
            <person name="Lamed R."/>
            <person name="Zhivin O."/>
            <person name="Bayer E.A."/>
            <person name="Brown S.D."/>
        </authorList>
    </citation>
    <scope>NUCLEOTIDE SEQUENCE [LARGE SCALE GENOMIC DNA]</scope>
    <source>
        <strain evidence="8">DSM 2933</strain>
    </source>
</reference>
<dbReference type="InterPro" id="IPR006059">
    <property type="entry name" value="SBP"/>
</dbReference>
<evidence type="ECO:0000256" key="5">
    <source>
        <dbReference type="ARBA" id="ARBA00023288"/>
    </source>
</evidence>
<keyword evidence="8" id="KW-1185">Reference proteome</keyword>
<dbReference type="PROSITE" id="PS51257">
    <property type="entry name" value="PROKAR_LIPOPROTEIN"/>
    <property type="match status" value="1"/>
</dbReference>
<keyword evidence="3" id="KW-0472">Membrane</keyword>
<dbReference type="Pfam" id="PF01547">
    <property type="entry name" value="SBP_bac_1"/>
    <property type="match status" value="1"/>
</dbReference>
<feature type="signal peptide" evidence="6">
    <location>
        <begin position="1"/>
        <end position="21"/>
    </location>
</feature>
<keyword evidence="1" id="KW-1003">Cell membrane</keyword>
<dbReference type="STRING" id="398512.Bccel_3294"/>
<keyword evidence="5" id="KW-0449">Lipoprotein</keyword>
<keyword evidence="4" id="KW-0564">Palmitate</keyword>
<feature type="chain" id="PRO_5038872473" evidence="6">
    <location>
        <begin position="22"/>
        <end position="526"/>
    </location>
</feature>
<sequence length="526" mass="59479" precursor="true">MKKRFGKVISTTLLVAMLTTAITGCGSQGDKTDDTTASEKPKEMVELTVEVFDRSTPGYQADKNFQTEWIQKNFGDPNGIKLKFVPVLRGQEVEKLNVLMAANQAPDVSFTYNEGLMYNYIKNGGLTDLGKLLDEHGKDLKAYLGDTLLNYGNWGGVQYAVPAKRVMEACFGTFIRKDWLDKLNMPVPQTTDEFYNTLKAFKEKDPGKLGEKVIPFTITVDPNNINWTSHTLLESFKTSISEEDRYSMRNWVIPGFKEGIRFMNKLYNEGLLNKQFVLDKDGKQYEKDVAQGKVGAFIQSYDFPYRITPGLATELKKNVPDSDIIPIDPFKNSEGKNIKMKYNPNGLFIIVPKSSKRAVEAIKYLNWMSKPEVLKFLQNGNKGDQYTDEQDGIPMNVISNDKLPDDKKANYIDLSIIVNGKEFGSTEKNIKAASFGYPGFEDKFTEAYNIALTDAGYMPRFDRVIEAEAKYSKALTDKEVQIFVKSITCKPADFDKTYNSLVQDYMKSGGQQIEDEKRAAFKAMKK</sequence>
<dbReference type="SUPFAM" id="SSF53850">
    <property type="entry name" value="Periplasmic binding protein-like II"/>
    <property type="match status" value="1"/>
</dbReference>
<keyword evidence="2 6" id="KW-0732">Signal</keyword>
<dbReference type="AlphaFoldDB" id="A0A0L6JQF5"/>
<dbReference type="Proteomes" id="UP000036923">
    <property type="component" value="Unassembled WGS sequence"/>
</dbReference>
<gene>
    <name evidence="7" type="ORF">Bccel_3294</name>
</gene>
<dbReference type="Gene3D" id="3.40.190.10">
    <property type="entry name" value="Periplasmic binding protein-like II"/>
    <property type="match status" value="2"/>
</dbReference>